<name>A0A2N3N694_9PEZI</name>
<dbReference type="InParanoid" id="A0A2N3N694"/>
<feature type="compositionally biased region" description="Acidic residues" evidence="1">
    <location>
        <begin position="721"/>
        <end position="735"/>
    </location>
</feature>
<feature type="region of interest" description="Disordered" evidence="1">
    <location>
        <begin position="721"/>
        <end position="742"/>
    </location>
</feature>
<dbReference type="OrthoDB" id="10249045at2759"/>
<dbReference type="InterPro" id="IPR013943">
    <property type="entry name" value="Pet127"/>
</dbReference>
<feature type="region of interest" description="Disordered" evidence="1">
    <location>
        <begin position="32"/>
        <end position="93"/>
    </location>
</feature>
<dbReference type="GO" id="GO:0005740">
    <property type="term" value="C:mitochondrial envelope"/>
    <property type="evidence" value="ECO:0007669"/>
    <property type="project" value="TreeGrafter"/>
</dbReference>
<feature type="compositionally biased region" description="Basic and acidic residues" evidence="1">
    <location>
        <begin position="153"/>
        <end position="168"/>
    </location>
</feature>
<dbReference type="STRING" id="41688.A0A2N3N694"/>
<dbReference type="VEuPathDB" id="FungiDB:jhhlp_006560"/>
<feature type="region of interest" description="Disordered" evidence="1">
    <location>
        <begin position="796"/>
        <end position="841"/>
    </location>
</feature>
<dbReference type="PANTHER" id="PTHR31014:SF0">
    <property type="entry name" value="MITOCHONDRIAL TRANSLATION SYSTEM COMPONENT PET127-RELATED"/>
    <property type="match status" value="1"/>
</dbReference>
<dbReference type="Pfam" id="PF08634">
    <property type="entry name" value="Pet127"/>
    <property type="match status" value="1"/>
</dbReference>
<dbReference type="Proteomes" id="UP000233524">
    <property type="component" value="Unassembled WGS sequence"/>
</dbReference>
<feature type="compositionally biased region" description="Gly residues" evidence="1">
    <location>
        <begin position="45"/>
        <end position="55"/>
    </location>
</feature>
<feature type="compositionally biased region" description="Low complexity" evidence="1">
    <location>
        <begin position="796"/>
        <end position="806"/>
    </location>
</feature>
<evidence type="ECO:0000313" key="3">
    <source>
        <dbReference type="Proteomes" id="UP000233524"/>
    </source>
</evidence>
<feature type="compositionally biased region" description="Low complexity" evidence="1">
    <location>
        <begin position="816"/>
        <end position="835"/>
    </location>
</feature>
<gene>
    <name evidence="2" type="ORF">jhhlp_006560</name>
</gene>
<feature type="compositionally biased region" description="Basic residues" evidence="1">
    <location>
        <begin position="143"/>
        <end position="152"/>
    </location>
</feature>
<comment type="caution">
    <text evidence="2">The sequence shown here is derived from an EMBL/GenBank/DDBJ whole genome shotgun (WGS) entry which is preliminary data.</text>
</comment>
<dbReference type="GO" id="GO:0000964">
    <property type="term" value="P:mitochondrial RNA 5'-end processing"/>
    <property type="evidence" value="ECO:0007669"/>
    <property type="project" value="TreeGrafter"/>
</dbReference>
<organism evidence="2 3">
    <name type="scientific">Lomentospora prolificans</name>
    <dbReference type="NCBI Taxonomy" id="41688"/>
    <lineage>
        <taxon>Eukaryota</taxon>
        <taxon>Fungi</taxon>
        <taxon>Dikarya</taxon>
        <taxon>Ascomycota</taxon>
        <taxon>Pezizomycotina</taxon>
        <taxon>Sordariomycetes</taxon>
        <taxon>Hypocreomycetidae</taxon>
        <taxon>Microascales</taxon>
        <taxon>Microascaceae</taxon>
        <taxon>Lomentospora</taxon>
    </lineage>
</organism>
<reference evidence="2 3" key="1">
    <citation type="journal article" date="2017" name="G3 (Bethesda)">
        <title>First Draft Genome Sequence of the Pathogenic Fungus Lomentospora prolificans (Formerly Scedosporium prolificans).</title>
        <authorList>
            <person name="Luo R."/>
            <person name="Zimin A."/>
            <person name="Workman R."/>
            <person name="Fan Y."/>
            <person name="Pertea G."/>
            <person name="Grossman N."/>
            <person name="Wear M.P."/>
            <person name="Jia B."/>
            <person name="Miller H."/>
            <person name="Casadevall A."/>
            <person name="Timp W."/>
            <person name="Zhang S.X."/>
            <person name="Salzberg S.L."/>
        </authorList>
    </citation>
    <scope>NUCLEOTIDE SEQUENCE [LARGE SCALE GENOMIC DNA]</scope>
    <source>
        <strain evidence="2 3">JHH-5317</strain>
    </source>
</reference>
<dbReference type="AlphaFoldDB" id="A0A2N3N694"/>
<accession>A0A2N3N694</accession>
<evidence type="ECO:0000313" key="2">
    <source>
        <dbReference type="EMBL" id="PKS07948.1"/>
    </source>
</evidence>
<evidence type="ECO:0000256" key="1">
    <source>
        <dbReference type="SAM" id="MobiDB-lite"/>
    </source>
</evidence>
<keyword evidence="3" id="KW-1185">Reference proteome</keyword>
<dbReference type="EMBL" id="NLAX01000701">
    <property type="protein sequence ID" value="PKS07948.1"/>
    <property type="molecule type" value="Genomic_DNA"/>
</dbReference>
<proteinExistence type="predicted"/>
<feature type="region of interest" description="Disordered" evidence="1">
    <location>
        <begin position="131"/>
        <end position="186"/>
    </location>
</feature>
<feature type="region of interest" description="Disordered" evidence="1">
    <location>
        <begin position="953"/>
        <end position="975"/>
    </location>
</feature>
<feature type="region of interest" description="Disordered" evidence="1">
    <location>
        <begin position="760"/>
        <end position="783"/>
    </location>
</feature>
<dbReference type="PANTHER" id="PTHR31014">
    <property type="entry name" value="MITOCHONDRIAL TRANSLATION SYSTEM COMPONENT PET127-RELATED"/>
    <property type="match status" value="1"/>
</dbReference>
<protein>
    <submittedName>
        <fullName evidence="2">Uncharacterized protein</fullName>
    </submittedName>
</protein>
<feature type="compositionally biased region" description="Polar residues" evidence="1">
    <location>
        <begin position="32"/>
        <end position="43"/>
    </location>
</feature>
<sequence>MLRLRNSALAGGYRASFLHTAIEVRHRCISSSAKWRTSPKSTSGAAGGGGGGGGSNAKLHPAAKRLERKRARERETEALKSSLAAMGETPDATLGETEYHAGLGLGEQGSESLEDAAGVVRSVLEGRDISVESLNGVEPPGLKPKRGRKPKGSGKEDKKGGKEEGEPKAKKKKTSKPKGDLEVHTVSAPNLKLSPIPQGTLKVPRLSYKLDRTLFKPGVYPLQDPRSLVYNFDPYLTTIMPIDKFDFSALKAFVSSSEDPQLIELAAKHNKKYSGSTSSMSTMLSHFHYLLSAWRPINPAHTSKGFVPESTNFTRLLRAPAATFLHWKNGTYAIDADKQFDTANILSMLGKSMEKLLTLPREEYELYSRSKSDQLTEEQKNGDEAFHYTTLGDFILRSQLDAHDPRLPNSGMFDIKTRAVLAIRMDAQDYHKGLGYEIRYKFGQFESFEREYFDMIRSAFLKYSLQVRMGRMDGIFVAYHNTQRIFGFQYIPLEEMDLALHGTQTVHLGDQEFRLSVHLLNKLLNRATAKFPNQSLRIHVETRPTNPPLLYFFAKPVTDERIQVAQKLRRSVVDKFEKDMMGIVRKEADLEEEEDDESLDTEYDEARYSDGLSLAVWTEMNQRAEEAVESDELGVGYVRRNIEEALEQSGLVEGKTPEEIQAYVDTLLETLTDNTASEETGLIEEQPETDVDEDVEEGEQSTAECTSETIASGEMKVETDVEDTSGVEVETTESVEESHMADKSTLKDLIMRLAEQVDDRPTLSPEEESMLEEQQTSKPSKLQKFERVLSELLVESSESATTTAHAPPDDSPPSSPSASSASSSSTASKPVSDAAAEAEAEVEVEMDDFDVEDNDELLGMILTVRNKVDGKYVTRPSFDSPVHRWSVEYSIQTMDPDRAQTLYRQVKERRRKILSVDKDRAKQWHIMYGRALPRLSKAGSQFRRKVEKETKGKPVFVVDSDDPMPWKEAFGDDGE</sequence>